<feature type="compositionally biased region" description="Gly residues" evidence="5">
    <location>
        <begin position="308"/>
        <end position="327"/>
    </location>
</feature>
<evidence type="ECO:0000256" key="4">
    <source>
        <dbReference type="PROSITE-ProRule" id="PRU00723"/>
    </source>
</evidence>
<keyword evidence="3 4" id="KW-0862">Zinc</keyword>
<feature type="compositionally biased region" description="Low complexity" evidence="5">
    <location>
        <begin position="157"/>
        <end position="174"/>
    </location>
</feature>
<reference evidence="7" key="1">
    <citation type="journal article" date="2023" name="Mol. Phylogenet. Evol.">
        <title>Genome-scale phylogeny and comparative genomics of the fungal order Sordariales.</title>
        <authorList>
            <person name="Hensen N."/>
            <person name="Bonometti L."/>
            <person name="Westerberg I."/>
            <person name="Brannstrom I.O."/>
            <person name="Guillou S."/>
            <person name="Cros-Aarteil S."/>
            <person name="Calhoun S."/>
            <person name="Haridas S."/>
            <person name="Kuo A."/>
            <person name="Mondo S."/>
            <person name="Pangilinan J."/>
            <person name="Riley R."/>
            <person name="LaButti K."/>
            <person name="Andreopoulos B."/>
            <person name="Lipzen A."/>
            <person name="Chen C."/>
            <person name="Yan M."/>
            <person name="Daum C."/>
            <person name="Ng V."/>
            <person name="Clum A."/>
            <person name="Steindorff A."/>
            <person name="Ohm R.A."/>
            <person name="Martin F."/>
            <person name="Silar P."/>
            <person name="Natvig D.O."/>
            <person name="Lalanne C."/>
            <person name="Gautier V."/>
            <person name="Ament-Velasquez S.L."/>
            <person name="Kruys A."/>
            <person name="Hutchinson M.I."/>
            <person name="Powell A.J."/>
            <person name="Barry K."/>
            <person name="Miller A.N."/>
            <person name="Grigoriev I.V."/>
            <person name="Debuchy R."/>
            <person name="Gladieux P."/>
            <person name="Hiltunen Thoren M."/>
            <person name="Johannesson H."/>
        </authorList>
    </citation>
    <scope>NUCLEOTIDE SEQUENCE</scope>
    <source>
        <strain evidence="7">CBS 538.74</strain>
    </source>
</reference>
<gene>
    <name evidence="7" type="ORF">C8A00DRAFT_40715</name>
</gene>
<reference evidence="7" key="2">
    <citation type="submission" date="2023-05" db="EMBL/GenBank/DDBJ databases">
        <authorList>
            <consortium name="Lawrence Berkeley National Laboratory"/>
            <person name="Steindorff A."/>
            <person name="Hensen N."/>
            <person name="Bonometti L."/>
            <person name="Westerberg I."/>
            <person name="Brannstrom I.O."/>
            <person name="Guillou S."/>
            <person name="Cros-Aarteil S."/>
            <person name="Calhoun S."/>
            <person name="Haridas S."/>
            <person name="Kuo A."/>
            <person name="Mondo S."/>
            <person name="Pangilinan J."/>
            <person name="Riley R."/>
            <person name="Labutti K."/>
            <person name="Andreopoulos B."/>
            <person name="Lipzen A."/>
            <person name="Chen C."/>
            <person name="Yanf M."/>
            <person name="Daum C."/>
            <person name="Ng V."/>
            <person name="Clum A."/>
            <person name="Ohm R."/>
            <person name="Martin F."/>
            <person name="Silar P."/>
            <person name="Natvig D."/>
            <person name="Lalanne C."/>
            <person name="Gautier V."/>
            <person name="Ament-Velasquez S.L."/>
            <person name="Kruys A."/>
            <person name="Hutchinson M.I."/>
            <person name="Powell A.J."/>
            <person name="Barry K."/>
            <person name="Miller A.N."/>
            <person name="Grigoriev I.V."/>
            <person name="Debuchy R."/>
            <person name="Gladieux P."/>
            <person name="Thoren M.H."/>
            <person name="Johannesson H."/>
        </authorList>
    </citation>
    <scope>NUCLEOTIDE SEQUENCE</scope>
    <source>
        <strain evidence="7">CBS 538.74</strain>
    </source>
</reference>
<organism evidence="7 8">
    <name type="scientific">Chaetomidium leptoderma</name>
    <dbReference type="NCBI Taxonomy" id="669021"/>
    <lineage>
        <taxon>Eukaryota</taxon>
        <taxon>Fungi</taxon>
        <taxon>Dikarya</taxon>
        <taxon>Ascomycota</taxon>
        <taxon>Pezizomycotina</taxon>
        <taxon>Sordariomycetes</taxon>
        <taxon>Sordariomycetidae</taxon>
        <taxon>Sordariales</taxon>
        <taxon>Chaetomiaceae</taxon>
        <taxon>Chaetomidium</taxon>
    </lineage>
</organism>
<name>A0AAN6VT91_9PEZI</name>
<evidence type="ECO:0000256" key="3">
    <source>
        <dbReference type="ARBA" id="ARBA00022833"/>
    </source>
</evidence>
<feature type="zinc finger region" description="C3H1-type" evidence="4">
    <location>
        <begin position="203"/>
        <end position="231"/>
    </location>
</feature>
<keyword evidence="8" id="KW-1185">Reference proteome</keyword>
<keyword evidence="1 4" id="KW-0479">Metal-binding</keyword>
<feature type="domain" description="C3H1-type" evidence="6">
    <location>
        <begin position="203"/>
        <end position="231"/>
    </location>
</feature>
<evidence type="ECO:0000256" key="2">
    <source>
        <dbReference type="ARBA" id="ARBA00022771"/>
    </source>
</evidence>
<evidence type="ECO:0000259" key="6">
    <source>
        <dbReference type="PROSITE" id="PS50103"/>
    </source>
</evidence>
<accession>A0AAN6VT91</accession>
<dbReference type="GO" id="GO:0008270">
    <property type="term" value="F:zinc ion binding"/>
    <property type="evidence" value="ECO:0007669"/>
    <property type="project" value="UniProtKB-KW"/>
</dbReference>
<feature type="region of interest" description="Disordered" evidence="5">
    <location>
        <begin position="153"/>
        <end position="202"/>
    </location>
</feature>
<sequence length="471" mass="49083">MASGPRFFIVRPDTKRSTADGRVHTLPGPIVPLVAVDELPEWLDIVGVPRELSVEQTIGLCNLGTASKGKGAYAVRAIRQQSAAMKNAEAKQENNASAITPQPSPHLTAPTSSLETKALTPAPPTPAAIHAADRMRAHWSEPHARALGISSSSIHNPQQAQPHQPQGQQEQQQPSLPAHAHTTTTTTPSGSSGSSNSNSNGPSPSTEYCRHWCYHGTCKWGFRCRYLHAMPTTPRELAEVGLREIPAWWIASAAVGLATTGHHHHQYHLQHQRNNNNNNNHNNIAAGLGLMGGGAGRFDPRDVRLVGLPGGGGGSGVVPNPDGGGGSSVNSNSNRNSNSNSNNSKRMMKAQLRETVALLRELGLRVGNHGNGNGNGRARKREVNPLEKGRGKGFDKEAVLSAARADMASTAAASGQVQTGLVVAAAAAADAAGGMLAEAKQDGGGKQEGGRAASIGAQVIAAPTAGKLVDV</sequence>
<feature type="region of interest" description="Disordered" evidence="5">
    <location>
        <begin position="86"/>
        <end position="111"/>
    </location>
</feature>
<feature type="compositionally biased region" description="Low complexity" evidence="5">
    <location>
        <begin position="328"/>
        <end position="344"/>
    </location>
</feature>
<dbReference type="Proteomes" id="UP001302745">
    <property type="component" value="Unassembled WGS sequence"/>
</dbReference>
<dbReference type="PROSITE" id="PS50103">
    <property type="entry name" value="ZF_C3H1"/>
    <property type="match status" value="1"/>
</dbReference>
<evidence type="ECO:0000256" key="1">
    <source>
        <dbReference type="ARBA" id="ARBA00022723"/>
    </source>
</evidence>
<feature type="compositionally biased region" description="Low complexity" evidence="5">
    <location>
        <begin position="182"/>
        <end position="202"/>
    </location>
</feature>
<dbReference type="SUPFAM" id="SSF90229">
    <property type="entry name" value="CCCH zinc finger"/>
    <property type="match status" value="1"/>
</dbReference>
<protein>
    <recommendedName>
        <fullName evidence="6">C3H1-type domain-containing protein</fullName>
    </recommendedName>
</protein>
<dbReference type="AlphaFoldDB" id="A0AAN6VT91"/>
<evidence type="ECO:0000313" key="7">
    <source>
        <dbReference type="EMBL" id="KAK4156919.1"/>
    </source>
</evidence>
<dbReference type="InterPro" id="IPR036855">
    <property type="entry name" value="Znf_CCCH_sf"/>
</dbReference>
<comment type="caution">
    <text evidence="7">The sequence shown here is derived from an EMBL/GenBank/DDBJ whole genome shotgun (WGS) entry which is preliminary data.</text>
</comment>
<evidence type="ECO:0000256" key="5">
    <source>
        <dbReference type="SAM" id="MobiDB-lite"/>
    </source>
</evidence>
<evidence type="ECO:0000313" key="8">
    <source>
        <dbReference type="Proteomes" id="UP001302745"/>
    </source>
</evidence>
<dbReference type="EMBL" id="MU856859">
    <property type="protein sequence ID" value="KAK4156919.1"/>
    <property type="molecule type" value="Genomic_DNA"/>
</dbReference>
<proteinExistence type="predicted"/>
<dbReference type="InterPro" id="IPR000571">
    <property type="entry name" value="Znf_CCCH"/>
</dbReference>
<keyword evidence="2 4" id="KW-0863">Zinc-finger</keyword>
<feature type="region of interest" description="Disordered" evidence="5">
    <location>
        <begin position="302"/>
        <end position="346"/>
    </location>
</feature>